<dbReference type="InterPro" id="IPR042197">
    <property type="entry name" value="Apaf_helical"/>
</dbReference>
<evidence type="ECO:0000259" key="4">
    <source>
        <dbReference type="Pfam" id="PF23559"/>
    </source>
</evidence>
<proteinExistence type="predicted"/>
<dbReference type="InterPro" id="IPR036388">
    <property type="entry name" value="WH-like_DNA-bd_sf"/>
</dbReference>
<keyword evidence="1" id="KW-0677">Repeat</keyword>
<dbReference type="InterPro" id="IPR058922">
    <property type="entry name" value="WHD_DRP"/>
</dbReference>
<keyword evidence="2" id="KW-0611">Plant defense</keyword>
<name>A0A6J1DEU3_MOMCH</name>
<dbReference type="GO" id="GO:0043531">
    <property type="term" value="F:ADP binding"/>
    <property type="evidence" value="ECO:0007669"/>
    <property type="project" value="InterPro"/>
</dbReference>
<dbReference type="RefSeq" id="XP_022152034.1">
    <property type="nucleotide sequence ID" value="XM_022296342.1"/>
</dbReference>
<reference evidence="7" key="1">
    <citation type="submission" date="2025-08" db="UniProtKB">
        <authorList>
            <consortium name="RefSeq"/>
        </authorList>
    </citation>
    <scope>IDENTIFICATION</scope>
    <source>
        <strain evidence="7">OHB3-1</strain>
    </source>
</reference>
<sequence>MGGMGKTTLAKVVFNHEMIKQHFHKTFWYSIIRIIEKSENSIVVTTRSADVAKIVETLPSHHLRELSDDQCWSLFKESAGAYGLSMNSSLEVIREELVKKFGGIPVVARVLGRAVKFEGDYDRWMTILKSIVRTPLQEEKFVLSILKLSVDRLPSSSLKQCFAYCSNFPKDYIFYKEELIRMWIAQGFIQLQQERINLSMENIGDMYFNILLSRCLFQDSVKDDKGRIIHVKMHDLVHDISYEVLNDKILQLDLMNLLKEEHWKKESETIASKFRTMVCYEDMLHNEEKTIGDKIVKFVHLRVLIMEPEYIHKLPNSIGRLKHLRYLHIYGYSILGTHTIDKVPESIALLYNLQTLRIENLPMVDLSKNLRELVSLRHLEFSMNNFVANKMPPYLSKLTKLQTLSNFVVGYEKGCKITELGFLKNLKGSLKLYCLEQVKSKEEASSAKLVDKENLDSLAFHWINGYGIRKVNNQNDLEVLEGLQPHKNLQSLEIWKFEGKFLPNKIFVENLETRLYIRELIGVRRILGEFYGNDSKQRAFFPKLEEFTLICMDSLERWEEEVTVASNATTFPHLQSLQIFYCPALLNIPDHFGSSNLRFLEISSSEKLTKLPDGLQLCHSIQKLRIDHGSNLSLNLQNKNMLSQLSIGPLKKLPEELAHHMNLQELRIHGCMQNYDFSLLMHLHSLQNFIWIGLSAVLYMNGCMVEGVNGVEYDRPPCGGFTINVMMELLVYVRNIVNDTPSQCLNEDLEPEPIVLLSDNVDENIDLPTENSSVELRTPTDDEFDQLDFEGHEYNIPSDMFNDLGMNIMNSTEHDPIVKPVAIEHDLLYKGFRCKDNKQRNSPPICSCRVDTLKYSGRHLQRLHQMYRVPIPTHSHTRRGRRQLEQDAPNEPNIPEPEAIYHNVDGVPPFIKTQNDVGPCTPMVMIPTPSSSHVHTPVQYGYDGDGCGRGEYGQYLNPIEDQQTSETLRAPR</sequence>
<dbReference type="FunFam" id="1.10.10.10:FF:000322">
    <property type="entry name" value="Probable disease resistance protein At1g63360"/>
    <property type="match status" value="1"/>
</dbReference>
<evidence type="ECO:0000313" key="7">
    <source>
        <dbReference type="RefSeq" id="XP_022152034.1"/>
    </source>
</evidence>
<feature type="domain" description="Disease resistance protein winged helix" evidence="4">
    <location>
        <begin position="168"/>
        <end position="240"/>
    </location>
</feature>
<protein>
    <submittedName>
        <fullName evidence="7">Disease resistance protein RGA2-like</fullName>
    </submittedName>
</protein>
<dbReference type="InterPro" id="IPR056789">
    <property type="entry name" value="LRR_R13L1-DRL21"/>
</dbReference>
<dbReference type="Gene3D" id="3.80.10.10">
    <property type="entry name" value="Ribonuclease Inhibitor"/>
    <property type="match status" value="1"/>
</dbReference>
<evidence type="ECO:0000256" key="2">
    <source>
        <dbReference type="ARBA" id="ARBA00022821"/>
    </source>
</evidence>
<dbReference type="InterPro" id="IPR032675">
    <property type="entry name" value="LRR_dom_sf"/>
</dbReference>
<evidence type="ECO:0000256" key="3">
    <source>
        <dbReference type="SAM" id="MobiDB-lite"/>
    </source>
</evidence>
<dbReference type="InterPro" id="IPR044974">
    <property type="entry name" value="Disease_R_plants"/>
</dbReference>
<dbReference type="Pfam" id="PF25019">
    <property type="entry name" value="LRR_R13L1-DRL21"/>
    <property type="match status" value="1"/>
</dbReference>
<accession>A0A6J1DEU3</accession>
<keyword evidence="6" id="KW-1185">Reference proteome</keyword>
<dbReference type="Gene3D" id="3.40.50.300">
    <property type="entry name" value="P-loop containing nucleotide triphosphate hydrolases"/>
    <property type="match status" value="1"/>
</dbReference>
<organism evidence="6 7">
    <name type="scientific">Momordica charantia</name>
    <name type="common">Bitter gourd</name>
    <name type="synonym">Balsam pear</name>
    <dbReference type="NCBI Taxonomy" id="3673"/>
    <lineage>
        <taxon>Eukaryota</taxon>
        <taxon>Viridiplantae</taxon>
        <taxon>Streptophyta</taxon>
        <taxon>Embryophyta</taxon>
        <taxon>Tracheophyta</taxon>
        <taxon>Spermatophyta</taxon>
        <taxon>Magnoliopsida</taxon>
        <taxon>eudicotyledons</taxon>
        <taxon>Gunneridae</taxon>
        <taxon>Pentapetalae</taxon>
        <taxon>rosids</taxon>
        <taxon>fabids</taxon>
        <taxon>Cucurbitales</taxon>
        <taxon>Cucurbitaceae</taxon>
        <taxon>Momordiceae</taxon>
        <taxon>Momordica</taxon>
    </lineage>
</organism>
<dbReference type="SUPFAM" id="SSF52540">
    <property type="entry name" value="P-loop containing nucleoside triphosphate hydrolases"/>
    <property type="match status" value="1"/>
</dbReference>
<evidence type="ECO:0000313" key="6">
    <source>
        <dbReference type="Proteomes" id="UP000504603"/>
    </source>
</evidence>
<feature type="region of interest" description="Disordered" evidence="3">
    <location>
        <begin position="873"/>
        <end position="895"/>
    </location>
</feature>
<dbReference type="GO" id="GO:0098542">
    <property type="term" value="P:defense response to other organism"/>
    <property type="evidence" value="ECO:0007669"/>
    <property type="project" value="TreeGrafter"/>
</dbReference>
<dbReference type="AlphaFoldDB" id="A0A6J1DEU3"/>
<dbReference type="Proteomes" id="UP000504603">
    <property type="component" value="Unplaced"/>
</dbReference>
<gene>
    <name evidence="7" type="primary">LOC111019843</name>
</gene>
<dbReference type="SUPFAM" id="SSF52058">
    <property type="entry name" value="L domain-like"/>
    <property type="match status" value="1"/>
</dbReference>
<evidence type="ECO:0000259" key="5">
    <source>
        <dbReference type="Pfam" id="PF25019"/>
    </source>
</evidence>
<dbReference type="KEGG" id="mcha:111019843"/>
<dbReference type="PANTHER" id="PTHR23155:SF1139">
    <property type="entry name" value="CC-NBS-LRR RESISTANCE PROTEIN"/>
    <property type="match status" value="1"/>
</dbReference>
<dbReference type="Gene3D" id="1.10.10.10">
    <property type="entry name" value="Winged helix-like DNA-binding domain superfamily/Winged helix DNA-binding domain"/>
    <property type="match status" value="1"/>
</dbReference>
<dbReference type="Pfam" id="PF23559">
    <property type="entry name" value="WHD_DRP"/>
    <property type="match status" value="1"/>
</dbReference>
<dbReference type="GeneID" id="111019843"/>
<dbReference type="PANTHER" id="PTHR23155">
    <property type="entry name" value="DISEASE RESISTANCE PROTEIN RP"/>
    <property type="match status" value="1"/>
</dbReference>
<feature type="domain" description="R13L1/DRL21-like LRR repeat region" evidence="5">
    <location>
        <begin position="417"/>
        <end position="511"/>
    </location>
</feature>
<dbReference type="OrthoDB" id="2973320at2759"/>
<evidence type="ECO:0000256" key="1">
    <source>
        <dbReference type="ARBA" id="ARBA00022737"/>
    </source>
</evidence>
<dbReference type="InterPro" id="IPR027417">
    <property type="entry name" value="P-loop_NTPase"/>
</dbReference>
<dbReference type="Gene3D" id="1.10.8.430">
    <property type="entry name" value="Helical domain of apoptotic protease-activating factors"/>
    <property type="match status" value="1"/>
</dbReference>